<keyword evidence="14 17" id="KW-0238">DNA-binding</keyword>
<dbReference type="SMART" id="SM00484">
    <property type="entry name" value="XPGI"/>
    <property type="match status" value="1"/>
</dbReference>
<dbReference type="InterPro" id="IPR036279">
    <property type="entry name" value="5-3_exonuclease_C_sf"/>
</dbReference>
<evidence type="ECO:0000256" key="15">
    <source>
        <dbReference type="ARBA" id="ARBA00023204"/>
    </source>
</evidence>
<proteinExistence type="inferred from homology"/>
<keyword evidence="13 17" id="KW-0267">Excision nuclease</keyword>
<evidence type="ECO:0000256" key="16">
    <source>
        <dbReference type="ARBA" id="ARBA00023242"/>
    </source>
</evidence>
<dbReference type="VEuPathDB" id="VectorBase:GBRI011757"/>
<keyword evidence="22" id="KW-1185">Reference proteome</keyword>
<organism evidence="21 22">
    <name type="scientific">Glossina brevipalpis</name>
    <dbReference type="NCBI Taxonomy" id="37001"/>
    <lineage>
        <taxon>Eukaryota</taxon>
        <taxon>Metazoa</taxon>
        <taxon>Ecdysozoa</taxon>
        <taxon>Arthropoda</taxon>
        <taxon>Hexapoda</taxon>
        <taxon>Insecta</taxon>
        <taxon>Pterygota</taxon>
        <taxon>Neoptera</taxon>
        <taxon>Endopterygota</taxon>
        <taxon>Diptera</taxon>
        <taxon>Brachycera</taxon>
        <taxon>Muscomorpha</taxon>
        <taxon>Hippoboscoidea</taxon>
        <taxon>Glossinidae</taxon>
        <taxon>Glossina</taxon>
    </lineage>
</organism>
<dbReference type="PROSITE" id="PS00842">
    <property type="entry name" value="XPG_2"/>
    <property type="match status" value="1"/>
</dbReference>
<dbReference type="InterPro" id="IPR019974">
    <property type="entry name" value="XPG_CS"/>
</dbReference>
<dbReference type="SUPFAM" id="SSF88723">
    <property type="entry name" value="PIN domain-like"/>
    <property type="match status" value="1"/>
</dbReference>
<protein>
    <recommendedName>
        <fullName evidence="3 17">Exonuclease 1</fullName>
        <ecNumber evidence="17">3.1.-.-</ecNumber>
    </recommendedName>
</protein>
<dbReference type="PANTHER" id="PTHR11081:SF8">
    <property type="entry name" value="EXONUCLEASE 1"/>
    <property type="match status" value="1"/>
</dbReference>
<dbReference type="GO" id="GO:0005634">
    <property type="term" value="C:nucleus"/>
    <property type="evidence" value="ECO:0007669"/>
    <property type="project" value="UniProtKB-SubCell"/>
</dbReference>
<dbReference type="Gene3D" id="3.40.50.1010">
    <property type="entry name" value="5'-nuclease"/>
    <property type="match status" value="1"/>
</dbReference>
<evidence type="ECO:0000256" key="14">
    <source>
        <dbReference type="ARBA" id="ARBA00023125"/>
    </source>
</evidence>
<evidence type="ECO:0000256" key="7">
    <source>
        <dbReference type="ARBA" id="ARBA00022759"/>
    </source>
</evidence>
<evidence type="ECO:0000259" key="20">
    <source>
        <dbReference type="SMART" id="SM00485"/>
    </source>
</evidence>
<dbReference type="FunFam" id="1.10.150.20:FF:000011">
    <property type="entry name" value="exonuclease 1"/>
    <property type="match status" value="1"/>
</dbReference>
<evidence type="ECO:0000256" key="18">
    <source>
        <dbReference type="SAM" id="MobiDB-lite"/>
    </source>
</evidence>
<dbReference type="SMART" id="SM00485">
    <property type="entry name" value="XPGN"/>
    <property type="match status" value="1"/>
</dbReference>
<evidence type="ECO:0000256" key="8">
    <source>
        <dbReference type="ARBA" id="ARBA00022763"/>
    </source>
</evidence>
<evidence type="ECO:0000256" key="13">
    <source>
        <dbReference type="ARBA" id="ARBA00022881"/>
    </source>
</evidence>
<keyword evidence="8 17" id="KW-0227">DNA damage</keyword>
<evidence type="ECO:0000256" key="11">
    <source>
        <dbReference type="ARBA" id="ARBA00022839"/>
    </source>
</evidence>
<keyword evidence="11 17" id="KW-0269">Exonuclease</keyword>
<evidence type="ECO:0000256" key="10">
    <source>
        <dbReference type="ARBA" id="ARBA00022801"/>
    </source>
</evidence>
<dbReference type="InterPro" id="IPR037315">
    <property type="entry name" value="EXO1_H3TH"/>
</dbReference>
<reference evidence="21" key="2">
    <citation type="submission" date="2020-05" db="UniProtKB">
        <authorList>
            <consortium name="EnsemblMetazoa"/>
        </authorList>
    </citation>
    <scope>IDENTIFICATION</scope>
    <source>
        <strain evidence="21">IAEA</strain>
    </source>
</reference>
<comment type="similarity">
    <text evidence="2 17">Belongs to the XPG/RAD2 endonuclease family. EXO1 subfamily.</text>
</comment>
<dbReference type="PANTHER" id="PTHR11081">
    <property type="entry name" value="FLAP ENDONUCLEASE FAMILY MEMBER"/>
    <property type="match status" value="1"/>
</dbReference>
<feature type="region of interest" description="Disordered" evidence="18">
    <location>
        <begin position="549"/>
        <end position="576"/>
    </location>
</feature>
<dbReference type="CDD" id="cd09857">
    <property type="entry name" value="PIN_EXO1"/>
    <property type="match status" value="1"/>
</dbReference>
<dbReference type="InterPro" id="IPR006085">
    <property type="entry name" value="XPG_DNA_repair_N"/>
</dbReference>
<evidence type="ECO:0000313" key="21">
    <source>
        <dbReference type="EnsemblMetazoa" id="GBRI011757-PA"/>
    </source>
</evidence>
<dbReference type="AlphaFoldDB" id="A0A1A9W9Z0"/>
<dbReference type="GO" id="GO:0046872">
    <property type="term" value="F:metal ion binding"/>
    <property type="evidence" value="ECO:0007669"/>
    <property type="project" value="UniProtKB-UniRule"/>
</dbReference>
<dbReference type="EnsemblMetazoa" id="GBRI011757-RA">
    <property type="protein sequence ID" value="GBRI011757-PA"/>
    <property type="gene ID" value="GBRI011757"/>
</dbReference>
<dbReference type="InterPro" id="IPR006084">
    <property type="entry name" value="XPG/Rad2"/>
</dbReference>
<evidence type="ECO:0000256" key="5">
    <source>
        <dbReference type="ARBA" id="ARBA00022722"/>
    </source>
</evidence>
<name>A0A1A9W9Z0_9MUSC</name>
<keyword evidence="15 17" id="KW-0234">DNA repair</keyword>
<dbReference type="InterPro" id="IPR008918">
    <property type="entry name" value="HhH2"/>
</dbReference>
<dbReference type="Gene3D" id="1.10.150.20">
    <property type="entry name" value="5' to 3' exonuclease, C-terminal subdomain"/>
    <property type="match status" value="1"/>
</dbReference>
<dbReference type="GO" id="GO:0006298">
    <property type="term" value="P:mismatch repair"/>
    <property type="evidence" value="ECO:0007669"/>
    <property type="project" value="TreeGrafter"/>
</dbReference>
<keyword evidence="12 17" id="KW-0460">Magnesium</keyword>
<evidence type="ECO:0000256" key="17">
    <source>
        <dbReference type="RuleBase" id="RU910737"/>
    </source>
</evidence>
<evidence type="ECO:0000259" key="19">
    <source>
        <dbReference type="SMART" id="SM00484"/>
    </source>
</evidence>
<keyword evidence="9 17" id="KW-0228">DNA excision</keyword>
<dbReference type="GO" id="GO:0003677">
    <property type="term" value="F:DNA binding"/>
    <property type="evidence" value="ECO:0007669"/>
    <property type="project" value="UniProtKB-UniRule"/>
</dbReference>
<dbReference type="PRINTS" id="PR00853">
    <property type="entry name" value="XPGRADSUPER"/>
</dbReference>
<evidence type="ECO:0000256" key="2">
    <source>
        <dbReference type="ARBA" id="ARBA00010563"/>
    </source>
</evidence>
<feature type="domain" description="XPG N-terminal" evidence="20">
    <location>
        <begin position="1"/>
        <end position="99"/>
    </location>
</feature>
<evidence type="ECO:0000256" key="9">
    <source>
        <dbReference type="ARBA" id="ARBA00022769"/>
    </source>
</evidence>
<dbReference type="Proteomes" id="UP000091820">
    <property type="component" value="Unassembled WGS sequence"/>
</dbReference>
<dbReference type="GO" id="GO:0035312">
    <property type="term" value="F:5'-3' DNA exonuclease activity"/>
    <property type="evidence" value="ECO:0007669"/>
    <property type="project" value="UniProtKB-UniRule"/>
</dbReference>
<dbReference type="SMART" id="SM00279">
    <property type="entry name" value="HhH2"/>
    <property type="match status" value="1"/>
</dbReference>
<sequence>MGISGLIPFLEKASTPINVRKLSGSSVAVDSYCWLHKGVYTCAEKLIRSEETDLYLQYCLKYVDLLLGFDIKIVMVFDGRHLPAKAETEKKRRVAREEAKKLAKECLRRNDIDKARSYMRRAIDVTHDMAWRLIKACRERGVDCVVAPYEADAQMAWLNKMHVVEYIITEDSDLTLFGAQQILFKLDLNGHALLVEANKFHLAMGCRIEKYTFDKFRRMCILSGCDYLDSLPGIGLKKACKFMLITEEDDVRRALKKLPQYLNMKKLEVTDEYIDSFLKAEATFRHMFIYNPLARKMQRLNDLEDFNSSESYCVNAGTLLDDQKALQLALGNLNPFTLEPIDNWKPENNWIEANTKTKMMNKRLRNKQKQSIWLKKDFQKSPEKNEYKASFSLNLEKTQYKNMAEAELQQQQIEENAKLDEVELNSIYKYASQCEITKRKRDLNSFSESDEVFGDGITKKSTNECTHNPFARNKKSLEMSLVKEPICFNKSLLRTVEANVQVKSRFFSNNHKELNKDLFVAYDLNEEMQKIEKQCTNLWKEQQQIYKNTPLTPIKDEENRPNRREEEKHIESESFDNDIKITKSKGKENCDEDLYFTSTQSSTSSFFSSTSSQQDEIVITDDEEDIKIMSNVKKQKTLNNIRSLGPKKLTKSKPTSFNKIQIKTDVAQPNLAKFGFQRRAILKKS</sequence>
<evidence type="ECO:0000313" key="22">
    <source>
        <dbReference type="Proteomes" id="UP000091820"/>
    </source>
</evidence>
<dbReference type="CDD" id="cd09908">
    <property type="entry name" value="H3TH_EXO1"/>
    <property type="match status" value="1"/>
</dbReference>
<evidence type="ECO:0000256" key="3">
    <source>
        <dbReference type="ARBA" id="ARBA00020324"/>
    </source>
</evidence>
<feature type="domain" description="XPG-I" evidence="19">
    <location>
        <begin position="138"/>
        <end position="211"/>
    </location>
</feature>
<comment type="cofactor">
    <cofactor evidence="17">
        <name>Mg(2+)</name>
        <dbReference type="ChEBI" id="CHEBI:18420"/>
    </cofactor>
    <text evidence="17">Binds 2 magnesium ions per subunit. They probably participate in the reaction catalyzed by the enzyme. May bind an additional third magnesium ion after substrate binding.</text>
</comment>
<evidence type="ECO:0000256" key="12">
    <source>
        <dbReference type="ARBA" id="ARBA00022842"/>
    </source>
</evidence>
<keyword evidence="10 17" id="KW-0378">Hydrolase</keyword>
<dbReference type="GO" id="GO:0006310">
    <property type="term" value="P:DNA recombination"/>
    <property type="evidence" value="ECO:0007669"/>
    <property type="project" value="TreeGrafter"/>
</dbReference>
<comment type="subcellular location">
    <subcellularLocation>
        <location evidence="1 17">Nucleus</location>
    </subcellularLocation>
</comment>
<dbReference type="Pfam" id="PF00752">
    <property type="entry name" value="XPG_N"/>
    <property type="match status" value="1"/>
</dbReference>
<reference evidence="22" key="1">
    <citation type="submission" date="2014-03" db="EMBL/GenBank/DDBJ databases">
        <authorList>
            <person name="Aksoy S."/>
            <person name="Warren W."/>
            <person name="Wilson R.K."/>
        </authorList>
    </citation>
    <scope>NUCLEOTIDE SEQUENCE [LARGE SCALE GENOMIC DNA]</scope>
    <source>
        <strain evidence="22">IAEA</strain>
    </source>
</reference>
<keyword evidence="7" id="KW-0255">Endonuclease</keyword>
<dbReference type="EC" id="3.1.-.-" evidence="17"/>
<keyword evidence="4" id="KW-0597">Phosphoprotein</keyword>
<dbReference type="Pfam" id="PF00867">
    <property type="entry name" value="XPG_I"/>
    <property type="match status" value="1"/>
</dbReference>
<keyword evidence="16 17" id="KW-0539">Nucleus</keyword>
<dbReference type="SUPFAM" id="SSF47807">
    <property type="entry name" value="5' to 3' exonuclease, C-terminal subdomain"/>
    <property type="match status" value="1"/>
</dbReference>
<dbReference type="InterPro" id="IPR044752">
    <property type="entry name" value="PIN-like_EXO1"/>
</dbReference>
<keyword evidence="6 17" id="KW-0479">Metal-binding</keyword>
<evidence type="ECO:0000256" key="1">
    <source>
        <dbReference type="ARBA" id="ARBA00004123"/>
    </source>
</evidence>
<keyword evidence="5 17" id="KW-0540">Nuclease</keyword>
<evidence type="ECO:0000256" key="6">
    <source>
        <dbReference type="ARBA" id="ARBA00022723"/>
    </source>
</evidence>
<dbReference type="InterPro" id="IPR029060">
    <property type="entry name" value="PIN-like_dom_sf"/>
</dbReference>
<evidence type="ECO:0000256" key="4">
    <source>
        <dbReference type="ARBA" id="ARBA00022553"/>
    </source>
</evidence>
<feature type="compositionally biased region" description="Basic and acidic residues" evidence="18">
    <location>
        <begin position="554"/>
        <end position="576"/>
    </location>
</feature>
<dbReference type="GO" id="GO:0017108">
    <property type="term" value="F:5'-flap endonuclease activity"/>
    <property type="evidence" value="ECO:0007669"/>
    <property type="project" value="TreeGrafter"/>
</dbReference>
<dbReference type="STRING" id="37001.A0A1A9W9Z0"/>
<accession>A0A1A9W9Z0</accession>
<dbReference type="InterPro" id="IPR006086">
    <property type="entry name" value="XPG-I_dom"/>
</dbReference>
<comment type="function">
    <text evidence="17">5'-&gt;3' double-stranded DNA exonuclease which may also possess a cryptic 3'-&gt;5' double-stranded DNA exonuclease activity. Functions in DNA mismatch repair.</text>
</comment>
<dbReference type="FunFam" id="3.40.50.1010:FF:000002">
    <property type="entry name" value="Exonuclease 1, putative"/>
    <property type="match status" value="1"/>
</dbReference>